<dbReference type="InterPro" id="IPR006694">
    <property type="entry name" value="Fatty_acid_hydroxylase"/>
</dbReference>
<dbReference type="GO" id="GO:0050479">
    <property type="term" value="F:glyceryl-ether monooxygenase activity"/>
    <property type="evidence" value="ECO:0007669"/>
    <property type="project" value="TreeGrafter"/>
</dbReference>
<keyword evidence="6 7" id="KW-0472">Membrane</keyword>
<evidence type="ECO:0000256" key="1">
    <source>
        <dbReference type="ARBA" id="ARBA00004127"/>
    </source>
</evidence>
<dbReference type="GO" id="GO:0005506">
    <property type="term" value="F:iron ion binding"/>
    <property type="evidence" value="ECO:0007669"/>
    <property type="project" value="InterPro"/>
</dbReference>
<comment type="subcellular location">
    <subcellularLocation>
        <location evidence="1">Endomembrane system</location>
        <topology evidence="1">Multi-pass membrane protein</topology>
    </subcellularLocation>
</comment>
<dbReference type="GO" id="GO:0008610">
    <property type="term" value="P:lipid biosynthetic process"/>
    <property type="evidence" value="ECO:0007669"/>
    <property type="project" value="InterPro"/>
</dbReference>
<evidence type="ECO:0000256" key="5">
    <source>
        <dbReference type="ARBA" id="ARBA00023098"/>
    </source>
</evidence>
<feature type="transmembrane region" description="Helical" evidence="7">
    <location>
        <begin position="6"/>
        <end position="24"/>
    </location>
</feature>
<accession>A0A395LX91</accession>
<evidence type="ECO:0000256" key="4">
    <source>
        <dbReference type="ARBA" id="ARBA00023002"/>
    </source>
</evidence>
<evidence type="ECO:0000259" key="8">
    <source>
        <dbReference type="Pfam" id="PF04116"/>
    </source>
</evidence>
<dbReference type="Pfam" id="PF04116">
    <property type="entry name" value="FA_hydroxylase"/>
    <property type="match status" value="1"/>
</dbReference>
<dbReference type="GO" id="GO:0012505">
    <property type="term" value="C:endomembrane system"/>
    <property type="evidence" value="ECO:0007669"/>
    <property type="project" value="UniProtKB-SubCell"/>
</dbReference>
<keyword evidence="2 7" id="KW-0812">Transmembrane</keyword>
<proteinExistence type="predicted"/>
<keyword evidence="3 7" id="KW-1133">Transmembrane helix</keyword>
<protein>
    <submittedName>
        <fullName evidence="9">Sterol desaturase family protein</fullName>
    </submittedName>
</protein>
<evidence type="ECO:0000313" key="10">
    <source>
        <dbReference type="Proteomes" id="UP000266389"/>
    </source>
</evidence>
<evidence type="ECO:0000256" key="6">
    <source>
        <dbReference type="ARBA" id="ARBA00023136"/>
    </source>
</evidence>
<evidence type="ECO:0000256" key="2">
    <source>
        <dbReference type="ARBA" id="ARBA00022692"/>
    </source>
</evidence>
<dbReference type="GO" id="GO:0016020">
    <property type="term" value="C:membrane"/>
    <property type="evidence" value="ECO:0007669"/>
    <property type="project" value="GOC"/>
</dbReference>
<dbReference type="PANTHER" id="PTHR21624">
    <property type="entry name" value="STEROL DESATURASE-RELATED PROTEIN"/>
    <property type="match status" value="1"/>
</dbReference>
<keyword evidence="4" id="KW-0560">Oxidoreductase</keyword>
<evidence type="ECO:0000256" key="7">
    <source>
        <dbReference type="SAM" id="Phobius"/>
    </source>
</evidence>
<dbReference type="InterPro" id="IPR051689">
    <property type="entry name" value="Sterol_desaturase/TMEM195"/>
</dbReference>
<gene>
    <name evidence="9" type="ORF">D0433_11980</name>
</gene>
<organism evidence="9 10">
    <name type="scientific">Candidatus Thermochlorobacter aerophilus</name>
    <dbReference type="NCBI Taxonomy" id="1868324"/>
    <lineage>
        <taxon>Bacteria</taxon>
        <taxon>Pseudomonadati</taxon>
        <taxon>Chlorobiota</taxon>
        <taxon>Chlorobiia</taxon>
        <taxon>Chlorobiales</taxon>
        <taxon>Candidatus Thermochlorobacteriaceae</taxon>
        <taxon>Candidatus Thermochlorobacter</taxon>
    </lineage>
</organism>
<evidence type="ECO:0000313" key="9">
    <source>
        <dbReference type="EMBL" id="RFM23199.1"/>
    </source>
</evidence>
<comment type="caution">
    <text evidence="9">The sequence shown here is derived from an EMBL/GenBank/DDBJ whole genome shotgun (WGS) entry which is preliminary data.</text>
</comment>
<name>A0A395LX91_9BACT</name>
<dbReference type="Proteomes" id="UP000266389">
    <property type="component" value="Unassembled WGS sequence"/>
</dbReference>
<reference evidence="9 10" key="1">
    <citation type="journal article" date="2011" name="ISME J.">
        <title>Community ecology of hot spring cyanobacterial mats: predominant populations and their functional potential.</title>
        <authorList>
            <person name="Klatt C.G."/>
            <person name="Wood J.M."/>
            <person name="Rusch D.B."/>
            <person name="Bateson M.M."/>
            <person name="Hamamura N."/>
            <person name="Heidelberg J.F."/>
            <person name="Grossman A.R."/>
            <person name="Bhaya D."/>
            <person name="Cohan F.M."/>
            <person name="Kuhl M."/>
            <person name="Bryant D.A."/>
            <person name="Ward D.M."/>
        </authorList>
    </citation>
    <scope>NUCLEOTIDE SEQUENCE [LARGE SCALE GENOMIC DNA]</scope>
    <source>
        <strain evidence="9">OS</strain>
    </source>
</reference>
<evidence type="ECO:0000256" key="3">
    <source>
        <dbReference type="ARBA" id="ARBA00022989"/>
    </source>
</evidence>
<keyword evidence="5" id="KW-0443">Lipid metabolism</keyword>
<feature type="domain" description="Fatty acid hydroxylase" evidence="8">
    <location>
        <begin position="89"/>
        <end position="222"/>
    </location>
</feature>
<feature type="transmembrane region" description="Helical" evidence="7">
    <location>
        <begin position="84"/>
        <end position="102"/>
    </location>
</feature>
<sequence>MSTQTLAVVLPILIVAAALLFILLERIFPYDKGQPFFREGFFSDVMLYAIAQSYVLSLVIGAFIDWVDSQTGLSRLRLVGDWPIWAQVTFFLVTHDLYIYWFHRLQHHHKVLWRLHEAHHSAKQVDWIAGARSHSLEILINQTIEFAPIVLLGAAPEVVLIKSAIDSIWGMWIHSNINVKTGALQFIINGPEMHRWHHAKEIKEGGLNYSTKLAIWDWLFGTAYLPKEKPSGYGITDEQYPLSVIEAPWYVRLWCDTKSYIKQHLYAFRPLER</sequence>
<dbReference type="PANTHER" id="PTHR21624:SF1">
    <property type="entry name" value="ALKYLGLYCEROL MONOOXYGENASE"/>
    <property type="match status" value="1"/>
</dbReference>
<dbReference type="GO" id="GO:0006643">
    <property type="term" value="P:membrane lipid metabolic process"/>
    <property type="evidence" value="ECO:0007669"/>
    <property type="project" value="TreeGrafter"/>
</dbReference>
<dbReference type="AlphaFoldDB" id="A0A395LX91"/>
<dbReference type="EMBL" id="PHFL01000068">
    <property type="protein sequence ID" value="RFM23199.1"/>
    <property type="molecule type" value="Genomic_DNA"/>
</dbReference>
<feature type="transmembrane region" description="Helical" evidence="7">
    <location>
        <begin position="45"/>
        <end position="64"/>
    </location>
</feature>